<dbReference type="Pfam" id="PF01066">
    <property type="entry name" value="CDP-OH_P_transf"/>
    <property type="match status" value="1"/>
</dbReference>
<feature type="transmembrane region" description="Helical" evidence="1">
    <location>
        <begin position="42"/>
        <end position="63"/>
    </location>
</feature>
<dbReference type="GO" id="GO:0016780">
    <property type="term" value="F:phosphotransferase activity, for other substituted phosphate groups"/>
    <property type="evidence" value="ECO:0007669"/>
    <property type="project" value="InterPro"/>
</dbReference>
<dbReference type="Proteomes" id="UP000184447">
    <property type="component" value="Unassembled WGS sequence"/>
</dbReference>
<keyword evidence="1" id="KW-0472">Membrane</keyword>
<gene>
    <name evidence="2" type="ORF">SAMN02745207_00582</name>
</gene>
<feature type="transmembrane region" description="Helical" evidence="1">
    <location>
        <begin position="212"/>
        <end position="231"/>
    </location>
</feature>
<keyword evidence="2" id="KW-0808">Transferase</keyword>
<keyword evidence="1" id="KW-0812">Transmembrane</keyword>
<feature type="transmembrane region" description="Helical" evidence="1">
    <location>
        <begin position="178"/>
        <end position="200"/>
    </location>
</feature>
<dbReference type="Gene3D" id="1.20.120.1760">
    <property type="match status" value="1"/>
</dbReference>
<reference evidence="2 3" key="1">
    <citation type="submission" date="2016-11" db="EMBL/GenBank/DDBJ databases">
        <authorList>
            <person name="Jaros S."/>
            <person name="Januszkiewicz K."/>
            <person name="Wedrychowicz H."/>
        </authorList>
    </citation>
    <scope>NUCLEOTIDE SEQUENCE [LARGE SCALE GENOMIC DNA]</scope>
    <source>
        <strain evidence="2 3">DSM 8605</strain>
    </source>
</reference>
<dbReference type="EMBL" id="FQXM01000003">
    <property type="protein sequence ID" value="SHH26740.1"/>
    <property type="molecule type" value="Genomic_DNA"/>
</dbReference>
<dbReference type="GO" id="GO:0008654">
    <property type="term" value="P:phospholipid biosynthetic process"/>
    <property type="evidence" value="ECO:0007669"/>
    <property type="project" value="InterPro"/>
</dbReference>
<dbReference type="InterPro" id="IPR043130">
    <property type="entry name" value="CDP-OH_PTrfase_TM_dom"/>
</dbReference>
<sequence length="240" mass="27920">MKYKEIRKNYQNYSYIDTALVDPYVASISPLFTKLFIKYNIIPNYVTVLMIISGILGAILFSFPSNILKGLGIMFIHLWYILDCSDGEVARITKKFSKFGKEIDHMAHIINHPLYNLSFAYSMICINRFNSVMILFLFMGVISIEMINRYLESFYIIYTLRLGNDVDKSKKDSLKKRICLYIANIFVLYPNFALIFPIIYLIDANLNTNVSIYYLVIQVFVAGVVVLRNFVKRLFIIVNL</sequence>
<organism evidence="2 3">
    <name type="scientific">Clostridium grantii DSM 8605</name>
    <dbReference type="NCBI Taxonomy" id="1121316"/>
    <lineage>
        <taxon>Bacteria</taxon>
        <taxon>Bacillati</taxon>
        <taxon>Bacillota</taxon>
        <taxon>Clostridia</taxon>
        <taxon>Eubacteriales</taxon>
        <taxon>Clostridiaceae</taxon>
        <taxon>Clostridium</taxon>
    </lineage>
</organism>
<proteinExistence type="predicted"/>
<protein>
    <submittedName>
        <fullName evidence="2">CDP-alcohol phosphatidyltransferase</fullName>
    </submittedName>
</protein>
<feature type="transmembrane region" description="Helical" evidence="1">
    <location>
        <begin position="119"/>
        <end position="142"/>
    </location>
</feature>
<dbReference type="InterPro" id="IPR000462">
    <property type="entry name" value="CDP-OH_P_trans"/>
</dbReference>
<evidence type="ECO:0000313" key="3">
    <source>
        <dbReference type="Proteomes" id="UP000184447"/>
    </source>
</evidence>
<dbReference type="RefSeq" id="WP_073336827.1">
    <property type="nucleotide sequence ID" value="NZ_FQXM01000003.1"/>
</dbReference>
<dbReference type="AlphaFoldDB" id="A0A1M5RKM5"/>
<dbReference type="GO" id="GO:0016020">
    <property type="term" value="C:membrane"/>
    <property type="evidence" value="ECO:0007669"/>
    <property type="project" value="InterPro"/>
</dbReference>
<keyword evidence="3" id="KW-1185">Reference proteome</keyword>
<evidence type="ECO:0000256" key="1">
    <source>
        <dbReference type="SAM" id="Phobius"/>
    </source>
</evidence>
<dbReference type="OrthoDB" id="9790577at2"/>
<dbReference type="STRING" id="1121316.SAMN02745207_00582"/>
<name>A0A1M5RKM5_9CLOT</name>
<keyword evidence="1" id="KW-1133">Transmembrane helix</keyword>
<evidence type="ECO:0000313" key="2">
    <source>
        <dbReference type="EMBL" id="SHH26740.1"/>
    </source>
</evidence>
<accession>A0A1M5RKM5</accession>